<feature type="chain" id="PRO_5014647191" description="Beta-glucosidase" evidence="6">
    <location>
        <begin position="24"/>
        <end position="221"/>
    </location>
</feature>
<dbReference type="SUPFAM" id="SSF51445">
    <property type="entry name" value="(Trans)glycosidases"/>
    <property type="match status" value="2"/>
</dbReference>
<feature type="active site" description="Nucleophile" evidence="3">
    <location>
        <position position="128"/>
    </location>
</feature>
<dbReference type="PANTHER" id="PTHR10353">
    <property type="entry name" value="GLYCOSYL HYDROLASE"/>
    <property type="match status" value="1"/>
</dbReference>
<protein>
    <recommendedName>
        <fullName evidence="8">Beta-glucosidase</fullName>
    </recommendedName>
</protein>
<comment type="similarity">
    <text evidence="1 4">Belongs to the glycosyl hydrolase 1 family.</text>
</comment>
<gene>
    <name evidence="7" type="ORF">FSB_LOCUS10960</name>
</gene>
<evidence type="ECO:0000256" key="1">
    <source>
        <dbReference type="ARBA" id="ARBA00010838"/>
    </source>
</evidence>
<evidence type="ECO:0000256" key="6">
    <source>
        <dbReference type="SAM" id="SignalP"/>
    </source>
</evidence>
<dbReference type="PROSITE" id="PS00653">
    <property type="entry name" value="GLYCOSYL_HYDROL_F1_2"/>
    <property type="match status" value="1"/>
</dbReference>
<accession>A0A2N9F7F9</accession>
<feature type="signal peptide" evidence="6">
    <location>
        <begin position="1"/>
        <end position="23"/>
    </location>
</feature>
<name>A0A2N9F7F9_FAGSY</name>
<evidence type="ECO:0000313" key="7">
    <source>
        <dbReference type="EMBL" id="SPC83078.1"/>
    </source>
</evidence>
<dbReference type="InterPro" id="IPR001360">
    <property type="entry name" value="Glyco_hydro_1"/>
</dbReference>
<dbReference type="Pfam" id="PF00232">
    <property type="entry name" value="Glyco_hydro_1"/>
    <property type="match status" value="1"/>
</dbReference>
<evidence type="ECO:0008006" key="8">
    <source>
        <dbReference type="Google" id="ProtNLM"/>
    </source>
</evidence>
<evidence type="ECO:0000256" key="3">
    <source>
        <dbReference type="PROSITE-ProRule" id="PRU10055"/>
    </source>
</evidence>
<dbReference type="InterPro" id="IPR033132">
    <property type="entry name" value="GH_1_N_CS"/>
</dbReference>
<keyword evidence="2 5" id="KW-0378">Hydrolase</keyword>
<dbReference type="EMBL" id="OIVN01000620">
    <property type="protein sequence ID" value="SPC83078.1"/>
    <property type="molecule type" value="Genomic_DNA"/>
</dbReference>
<proteinExistence type="inferred from homology"/>
<dbReference type="PROSITE" id="PS00572">
    <property type="entry name" value="GLYCOSYL_HYDROL_F1_1"/>
    <property type="match status" value="1"/>
</dbReference>
<dbReference type="GO" id="GO:0005975">
    <property type="term" value="P:carbohydrate metabolic process"/>
    <property type="evidence" value="ECO:0007669"/>
    <property type="project" value="InterPro"/>
</dbReference>
<dbReference type="PRINTS" id="PR00131">
    <property type="entry name" value="GLHYDRLASE1"/>
</dbReference>
<dbReference type="Gene3D" id="3.20.20.80">
    <property type="entry name" value="Glycosidases"/>
    <property type="match status" value="2"/>
</dbReference>
<evidence type="ECO:0000256" key="5">
    <source>
        <dbReference type="RuleBase" id="RU004468"/>
    </source>
</evidence>
<organism evidence="7">
    <name type="scientific">Fagus sylvatica</name>
    <name type="common">Beechnut</name>
    <dbReference type="NCBI Taxonomy" id="28930"/>
    <lineage>
        <taxon>Eukaryota</taxon>
        <taxon>Viridiplantae</taxon>
        <taxon>Streptophyta</taxon>
        <taxon>Embryophyta</taxon>
        <taxon>Tracheophyta</taxon>
        <taxon>Spermatophyta</taxon>
        <taxon>Magnoliopsida</taxon>
        <taxon>eudicotyledons</taxon>
        <taxon>Gunneridae</taxon>
        <taxon>Pentapetalae</taxon>
        <taxon>rosids</taxon>
        <taxon>fabids</taxon>
        <taxon>Fagales</taxon>
        <taxon>Fagaceae</taxon>
        <taxon>Fagus</taxon>
    </lineage>
</organism>
<dbReference type="InterPro" id="IPR017853">
    <property type="entry name" value="GH"/>
</dbReference>
<dbReference type="AlphaFoldDB" id="A0A2N9F7F9"/>
<evidence type="ECO:0000256" key="2">
    <source>
        <dbReference type="ARBA" id="ARBA00022801"/>
    </source>
</evidence>
<dbReference type="GO" id="GO:0008422">
    <property type="term" value="F:beta-glucosidase activity"/>
    <property type="evidence" value="ECO:0007669"/>
    <property type="project" value="TreeGrafter"/>
</dbReference>
<keyword evidence="5" id="KW-0326">Glycosidase</keyword>
<sequence>MTIQAPFLLCLLALAAFWTSTQGAKPTHYSIPFNRTSFPPGFIFGVGSAAYQTEGAAYIDGKGPSIWDTFTRKQSGKIEGGGNVDVAEDVYHRYKTAVSWLFIYPKGIREFLLYIKKNYNNPEIFITENGMADANNISLPVKDALKDSLRIRYHYGHLSYILKAIKEGVNVKGYYIWSFLDDFEWNSGYTVRFGLTYIDFKNNLKRYLKYSAYWFKMFLLK</sequence>
<dbReference type="InterPro" id="IPR018120">
    <property type="entry name" value="Glyco_hydro_1_AS"/>
</dbReference>
<evidence type="ECO:0000256" key="4">
    <source>
        <dbReference type="RuleBase" id="RU003690"/>
    </source>
</evidence>
<keyword evidence="6" id="KW-0732">Signal</keyword>
<dbReference type="PANTHER" id="PTHR10353:SF297">
    <property type="entry name" value="VICIANIN HYDROLASE-LIKE"/>
    <property type="match status" value="1"/>
</dbReference>
<reference evidence="7" key="1">
    <citation type="submission" date="2018-02" db="EMBL/GenBank/DDBJ databases">
        <authorList>
            <person name="Cohen D.B."/>
            <person name="Kent A.D."/>
        </authorList>
    </citation>
    <scope>NUCLEOTIDE SEQUENCE</scope>
</reference>